<comment type="caution">
    <text evidence="2">The sequence shown here is derived from an EMBL/GenBank/DDBJ whole genome shotgun (WGS) entry which is preliminary data.</text>
</comment>
<dbReference type="AlphaFoldDB" id="A0A9X3N8X4"/>
<protein>
    <submittedName>
        <fullName evidence="2">Uncharacterized protein</fullName>
    </submittedName>
</protein>
<evidence type="ECO:0000313" key="2">
    <source>
        <dbReference type="EMBL" id="MDA0179771.1"/>
    </source>
</evidence>
<sequence length="95" mass="10345">MDKDGTEKLPGAALNWVPLFHVQRAGALLGAVGLVGFVFWHTSHERLPLKVGPIEFAKEAVGVTADAIEKLNRRIDQLEEALGIRSPSERGNDES</sequence>
<evidence type="ECO:0000313" key="3">
    <source>
        <dbReference type="Proteomes" id="UP001147653"/>
    </source>
</evidence>
<keyword evidence="3" id="KW-1185">Reference proteome</keyword>
<dbReference type="Proteomes" id="UP001147653">
    <property type="component" value="Unassembled WGS sequence"/>
</dbReference>
<accession>A0A9X3N8X4</accession>
<evidence type="ECO:0000256" key="1">
    <source>
        <dbReference type="SAM" id="Phobius"/>
    </source>
</evidence>
<dbReference type="RefSeq" id="WP_270024077.1">
    <property type="nucleotide sequence ID" value="NZ_JAPDDP010000007.1"/>
</dbReference>
<feature type="transmembrane region" description="Helical" evidence="1">
    <location>
        <begin position="20"/>
        <end position="40"/>
    </location>
</feature>
<keyword evidence="1" id="KW-1133">Transmembrane helix</keyword>
<keyword evidence="1" id="KW-0812">Transmembrane</keyword>
<proteinExistence type="predicted"/>
<keyword evidence="1" id="KW-0472">Membrane</keyword>
<name>A0A9X3N8X4_9ACTN</name>
<dbReference type="EMBL" id="JAPDDP010000007">
    <property type="protein sequence ID" value="MDA0179771.1"/>
    <property type="molecule type" value="Genomic_DNA"/>
</dbReference>
<reference evidence="2" key="1">
    <citation type="submission" date="2022-10" db="EMBL/GenBank/DDBJ databases">
        <title>The WGS of Solirubrobacter phytolaccae KCTC 29190.</title>
        <authorList>
            <person name="Jiang Z."/>
        </authorList>
    </citation>
    <scope>NUCLEOTIDE SEQUENCE</scope>
    <source>
        <strain evidence="2">KCTC 29190</strain>
    </source>
</reference>
<gene>
    <name evidence="2" type="ORF">OJ997_05660</name>
</gene>
<organism evidence="2 3">
    <name type="scientific">Solirubrobacter phytolaccae</name>
    <dbReference type="NCBI Taxonomy" id="1404360"/>
    <lineage>
        <taxon>Bacteria</taxon>
        <taxon>Bacillati</taxon>
        <taxon>Actinomycetota</taxon>
        <taxon>Thermoleophilia</taxon>
        <taxon>Solirubrobacterales</taxon>
        <taxon>Solirubrobacteraceae</taxon>
        <taxon>Solirubrobacter</taxon>
    </lineage>
</organism>